<organism evidence="3 4">
    <name type="scientific">Syncephalastrum racemosum</name>
    <name type="common">Filamentous fungus</name>
    <dbReference type="NCBI Taxonomy" id="13706"/>
    <lineage>
        <taxon>Eukaryota</taxon>
        <taxon>Fungi</taxon>
        <taxon>Fungi incertae sedis</taxon>
        <taxon>Mucoromycota</taxon>
        <taxon>Mucoromycotina</taxon>
        <taxon>Mucoromycetes</taxon>
        <taxon>Mucorales</taxon>
        <taxon>Syncephalastraceae</taxon>
        <taxon>Syncephalastrum</taxon>
    </lineage>
</organism>
<evidence type="ECO:0000313" key="3">
    <source>
        <dbReference type="EMBL" id="ORY92376.1"/>
    </source>
</evidence>
<dbReference type="AlphaFoldDB" id="A0A1X2H3S7"/>
<reference evidence="3 4" key="1">
    <citation type="submission" date="2016-07" db="EMBL/GenBank/DDBJ databases">
        <title>Pervasive Adenine N6-methylation of Active Genes in Fungi.</title>
        <authorList>
            <consortium name="DOE Joint Genome Institute"/>
            <person name="Mondo S.J."/>
            <person name="Dannebaum R.O."/>
            <person name="Kuo R.C."/>
            <person name="Labutti K."/>
            <person name="Haridas S."/>
            <person name="Kuo A."/>
            <person name="Salamov A."/>
            <person name="Ahrendt S.R."/>
            <person name="Lipzen A."/>
            <person name="Sullivan W."/>
            <person name="Andreopoulos W.B."/>
            <person name="Clum A."/>
            <person name="Lindquist E."/>
            <person name="Daum C."/>
            <person name="Ramamoorthy G.K."/>
            <person name="Gryganskyi A."/>
            <person name="Culley D."/>
            <person name="Magnuson J.K."/>
            <person name="James T.Y."/>
            <person name="O'Malley M.A."/>
            <person name="Stajich J.E."/>
            <person name="Spatafora J.W."/>
            <person name="Visel A."/>
            <person name="Grigoriev I.V."/>
        </authorList>
    </citation>
    <scope>NUCLEOTIDE SEQUENCE [LARGE SCALE GENOMIC DNA]</scope>
    <source>
        <strain evidence="3 4">NRRL 2496</strain>
    </source>
</reference>
<gene>
    <name evidence="3" type="ORF">BCR43DRAFT_91095</name>
</gene>
<dbReference type="OrthoDB" id="10266696at2759"/>
<dbReference type="PROSITE" id="PS50030">
    <property type="entry name" value="UBA"/>
    <property type="match status" value="2"/>
</dbReference>
<dbReference type="Gene3D" id="1.10.8.10">
    <property type="entry name" value="DNA helicase RuvA subunit, C-terminal domain"/>
    <property type="match status" value="2"/>
</dbReference>
<dbReference type="CDD" id="cd14291">
    <property type="entry name" value="UBA1_NUB1_like"/>
    <property type="match status" value="1"/>
</dbReference>
<feature type="domain" description="UBA" evidence="2">
    <location>
        <begin position="1"/>
        <end position="30"/>
    </location>
</feature>
<name>A0A1X2H3S7_SYNRA</name>
<comment type="caution">
    <text evidence="3">The sequence shown here is derived from an EMBL/GenBank/DDBJ whole genome shotgun (WGS) entry which is preliminary data.</text>
</comment>
<dbReference type="SMART" id="SM00165">
    <property type="entry name" value="UBA"/>
    <property type="match status" value="2"/>
</dbReference>
<feature type="compositionally biased region" description="Low complexity" evidence="1">
    <location>
        <begin position="286"/>
        <end position="325"/>
    </location>
</feature>
<dbReference type="SUPFAM" id="SSF46934">
    <property type="entry name" value="UBA-like"/>
    <property type="match status" value="2"/>
</dbReference>
<feature type="region of interest" description="Disordered" evidence="1">
    <location>
        <begin position="88"/>
        <end position="213"/>
    </location>
</feature>
<feature type="compositionally biased region" description="Polar residues" evidence="1">
    <location>
        <begin position="236"/>
        <end position="251"/>
    </location>
</feature>
<dbReference type="InterPro" id="IPR015940">
    <property type="entry name" value="UBA"/>
</dbReference>
<feature type="region of interest" description="Disordered" evidence="1">
    <location>
        <begin position="226"/>
        <end position="325"/>
    </location>
</feature>
<feature type="compositionally biased region" description="Low complexity" evidence="1">
    <location>
        <begin position="252"/>
        <end position="276"/>
    </location>
</feature>
<evidence type="ECO:0000259" key="2">
    <source>
        <dbReference type="PROSITE" id="PS50030"/>
    </source>
</evidence>
<feature type="compositionally biased region" description="Polar residues" evidence="1">
    <location>
        <begin position="151"/>
        <end position="160"/>
    </location>
</feature>
<proteinExistence type="predicted"/>
<feature type="domain" description="UBA" evidence="2">
    <location>
        <begin position="44"/>
        <end position="85"/>
    </location>
</feature>
<dbReference type="InParanoid" id="A0A1X2H3S7"/>
<sequence length="377" mass="40575">MGFKDDERNRQVLRQTQGSLEAAIDILSRLPGAQRPPLTNGIGLTDEQKMLRLNDLGYTDMAECRDALRRTGGNLEVAISLLQNARQSATTAQPSKPAEPLSAFSTTSAFSTSQELAGRAQNSEERQAAKLSGTPMGKLLDVDDASRAVPNVSNPFNMPLQQQQQQQQPQPQPQSSFTTTNPFGQSTPFAMMMSSSSATTTMQQPQLTGMPAASNGMAMFNVQPQQTGLQPHVSPMQPTMTGSSNPFSQMASSPSPLTSTPGTASSSPFQQHQQPQNDRYGLPQRSFTAPSFGTSPFPSSPLQQHHQLQQPQQQQPFQQQQHVQPQQTGMMMMNHGFANAVPAQPTGYQNVFGNMPPAATAASTNPWANGSTGGALF</sequence>
<dbReference type="Pfam" id="PF00627">
    <property type="entry name" value="UBA"/>
    <property type="match status" value="1"/>
</dbReference>
<protein>
    <recommendedName>
        <fullName evidence="2">UBA domain-containing protein</fullName>
    </recommendedName>
</protein>
<evidence type="ECO:0000256" key="1">
    <source>
        <dbReference type="SAM" id="MobiDB-lite"/>
    </source>
</evidence>
<dbReference type="Proteomes" id="UP000242180">
    <property type="component" value="Unassembled WGS sequence"/>
</dbReference>
<feature type="compositionally biased region" description="Low complexity" evidence="1">
    <location>
        <begin position="190"/>
        <end position="202"/>
    </location>
</feature>
<dbReference type="InterPro" id="IPR009060">
    <property type="entry name" value="UBA-like_sf"/>
</dbReference>
<dbReference type="STRING" id="13706.A0A1X2H3S7"/>
<dbReference type="EMBL" id="MCGN01000010">
    <property type="protein sequence ID" value="ORY92376.1"/>
    <property type="molecule type" value="Genomic_DNA"/>
</dbReference>
<evidence type="ECO:0000313" key="4">
    <source>
        <dbReference type="Proteomes" id="UP000242180"/>
    </source>
</evidence>
<accession>A0A1X2H3S7</accession>
<feature type="compositionally biased region" description="Polar residues" evidence="1">
    <location>
        <begin position="175"/>
        <end position="188"/>
    </location>
</feature>
<feature type="compositionally biased region" description="Low complexity" evidence="1">
    <location>
        <begin position="102"/>
        <end position="113"/>
    </location>
</feature>
<keyword evidence="4" id="KW-1185">Reference proteome</keyword>